<dbReference type="PROSITE" id="PS51273">
    <property type="entry name" value="GATASE_TYPE_1"/>
    <property type="match status" value="1"/>
</dbReference>
<sequence length="252" mass="27006">MKPVIGITPSIGQFENRGEIFRMEVSYVEAVEAAGGVPILLPPSNAGFAELLPLVDGIVFSGGGDIRPDRYGDRDVHETTYGVSDLRDDFEFRLLEAALAADVPTLAICRGIQVLNVGLGGSLYQDVSLEDHDPEAHRQPWEVGSWENPIHAVNLAPDSLAAAIIGDTTVGTNSAHHQTLKEIAPGLRVTGRAADGTVEVVEAPGKRFVLGVQWHPEKMFAAHPEQARLFARLVEEAVAYKAEKALGTVAAD</sequence>
<dbReference type="Pfam" id="PF07722">
    <property type="entry name" value="Peptidase_C26"/>
    <property type="match status" value="1"/>
</dbReference>
<dbReference type="SUPFAM" id="SSF52317">
    <property type="entry name" value="Class I glutamine amidotransferase-like"/>
    <property type="match status" value="1"/>
</dbReference>
<dbReference type="PANTHER" id="PTHR43235">
    <property type="entry name" value="GLUTAMINE AMIDOTRANSFERASE PB2B2.05-RELATED"/>
    <property type="match status" value="1"/>
</dbReference>
<organism evidence="1">
    <name type="scientific">uncultured Thermomicrobiales bacterium</name>
    <dbReference type="NCBI Taxonomy" id="1645740"/>
    <lineage>
        <taxon>Bacteria</taxon>
        <taxon>Pseudomonadati</taxon>
        <taxon>Thermomicrobiota</taxon>
        <taxon>Thermomicrobia</taxon>
        <taxon>Thermomicrobiales</taxon>
        <taxon>environmental samples</taxon>
    </lineage>
</organism>
<protein>
    <submittedName>
        <fullName evidence="1">Glutamine amidotransferase, class I</fullName>
    </submittedName>
</protein>
<dbReference type="AlphaFoldDB" id="A0A6J4VV42"/>
<dbReference type="GO" id="GO:0006598">
    <property type="term" value="P:polyamine catabolic process"/>
    <property type="evidence" value="ECO:0007669"/>
    <property type="project" value="TreeGrafter"/>
</dbReference>
<dbReference type="EMBL" id="CADCWN010000363">
    <property type="protein sequence ID" value="CAA9589000.1"/>
    <property type="molecule type" value="Genomic_DNA"/>
</dbReference>
<name>A0A6J4VV42_9BACT</name>
<dbReference type="Gene3D" id="3.40.50.880">
    <property type="match status" value="1"/>
</dbReference>
<gene>
    <name evidence="1" type="ORF">AVDCRST_MAG18-4519</name>
</gene>
<reference evidence="1" key="1">
    <citation type="submission" date="2020-02" db="EMBL/GenBank/DDBJ databases">
        <authorList>
            <person name="Meier V. D."/>
        </authorList>
    </citation>
    <scope>NUCLEOTIDE SEQUENCE</scope>
    <source>
        <strain evidence="1">AVDCRST_MAG18</strain>
    </source>
</reference>
<dbReference type="InterPro" id="IPR044668">
    <property type="entry name" value="PuuD-like"/>
</dbReference>
<dbReference type="InterPro" id="IPR029062">
    <property type="entry name" value="Class_I_gatase-like"/>
</dbReference>
<dbReference type="CDD" id="cd01745">
    <property type="entry name" value="GATase1_2"/>
    <property type="match status" value="1"/>
</dbReference>
<dbReference type="InterPro" id="IPR011697">
    <property type="entry name" value="Peptidase_C26"/>
</dbReference>
<dbReference type="GO" id="GO:0005829">
    <property type="term" value="C:cytosol"/>
    <property type="evidence" value="ECO:0007669"/>
    <property type="project" value="TreeGrafter"/>
</dbReference>
<keyword evidence="1" id="KW-0315">Glutamine amidotransferase</keyword>
<keyword evidence="1" id="KW-0808">Transferase</keyword>
<dbReference type="PANTHER" id="PTHR43235:SF1">
    <property type="entry name" value="GLUTAMINE AMIDOTRANSFERASE PB2B2.05-RELATED"/>
    <property type="match status" value="1"/>
</dbReference>
<proteinExistence type="predicted"/>
<evidence type="ECO:0000313" key="1">
    <source>
        <dbReference type="EMBL" id="CAA9589000.1"/>
    </source>
</evidence>
<dbReference type="GO" id="GO:0016740">
    <property type="term" value="F:transferase activity"/>
    <property type="evidence" value="ECO:0007669"/>
    <property type="project" value="UniProtKB-KW"/>
</dbReference>
<accession>A0A6J4VV42</accession>
<dbReference type="GO" id="GO:0033969">
    <property type="term" value="F:gamma-glutamyl-gamma-aminobutyrate hydrolase activity"/>
    <property type="evidence" value="ECO:0007669"/>
    <property type="project" value="TreeGrafter"/>
</dbReference>